<reference evidence="11" key="1">
    <citation type="submission" date="2020-01" db="EMBL/GenBank/DDBJ databases">
        <title>Genome sequence of Kobresia littledalei, the first chromosome-level genome in the family Cyperaceae.</title>
        <authorList>
            <person name="Qu G."/>
        </authorList>
    </citation>
    <scope>NUCLEOTIDE SEQUENCE</scope>
    <source>
        <strain evidence="11">C.B.Clarke</strain>
        <tissue evidence="11">Leaf</tissue>
    </source>
</reference>
<dbReference type="PROSITE" id="PS50119">
    <property type="entry name" value="ZF_BBOX"/>
    <property type="match status" value="1"/>
</dbReference>
<dbReference type="Pfam" id="PF06203">
    <property type="entry name" value="CCT"/>
    <property type="match status" value="1"/>
</dbReference>
<sequence length="325" mass="35625">MNDMLKLEEGGMGRWGSAVPQTCESCKAAPCTVYCRADAAALCAACDAEVHSANPLARRHHRVQMTGSTQMPGTAGAGGCVVQPGLGLARHHALGPVRTDRHDDMKIKETEYEDENNDEIKEEDEEEASSWLLLEPMKNSEKLDFGFGDEYLDIGGSSGDSTGENPKDFMVVPNDQLQKEQQRLHGDIMYDGSKCGFGYGASLSHSVSMSSHDASVVPDTAAADITSSCLRACKGTIDLFSAPPAQLPPQLMALDREARVLRYREKRKTRRFEKTIRYASRKAYAETRPRIKGRFAKRSDVDLEVDQYFSAAALSDSAYGVVPTF</sequence>
<keyword evidence="5" id="KW-0862">Zinc</keyword>
<dbReference type="InterPro" id="IPR045281">
    <property type="entry name" value="CONSTANS-like"/>
</dbReference>
<dbReference type="AlphaFoldDB" id="A0A833VJV6"/>
<dbReference type="PROSITE" id="PS51017">
    <property type="entry name" value="CCT"/>
    <property type="match status" value="1"/>
</dbReference>
<evidence type="ECO:0000256" key="6">
    <source>
        <dbReference type="ARBA" id="ARBA00023242"/>
    </source>
</evidence>
<dbReference type="EMBL" id="SWLB01000019">
    <property type="protein sequence ID" value="KAF3325993.1"/>
    <property type="molecule type" value="Genomic_DNA"/>
</dbReference>
<dbReference type="InterPro" id="IPR000315">
    <property type="entry name" value="Znf_B-box"/>
</dbReference>
<protein>
    <submittedName>
        <fullName evidence="11">Zinc finger protein CONSTANS-LIKE 2-like protein</fullName>
    </submittedName>
</protein>
<accession>A0A833VJV6</accession>
<dbReference type="GO" id="GO:0005634">
    <property type="term" value="C:nucleus"/>
    <property type="evidence" value="ECO:0007669"/>
    <property type="project" value="UniProtKB-SubCell"/>
</dbReference>
<dbReference type="GO" id="GO:0008270">
    <property type="term" value="F:zinc ion binding"/>
    <property type="evidence" value="ECO:0007669"/>
    <property type="project" value="UniProtKB-KW"/>
</dbReference>
<evidence type="ECO:0000256" key="1">
    <source>
        <dbReference type="ARBA" id="ARBA00004123"/>
    </source>
</evidence>
<feature type="domain" description="B box-type" evidence="9">
    <location>
        <begin position="23"/>
        <end position="65"/>
    </location>
</feature>
<organism evidence="11 12">
    <name type="scientific">Carex littledalei</name>
    <dbReference type="NCBI Taxonomy" id="544730"/>
    <lineage>
        <taxon>Eukaryota</taxon>
        <taxon>Viridiplantae</taxon>
        <taxon>Streptophyta</taxon>
        <taxon>Embryophyta</taxon>
        <taxon>Tracheophyta</taxon>
        <taxon>Spermatophyta</taxon>
        <taxon>Magnoliopsida</taxon>
        <taxon>Liliopsida</taxon>
        <taxon>Poales</taxon>
        <taxon>Cyperaceae</taxon>
        <taxon>Cyperoideae</taxon>
        <taxon>Cariceae</taxon>
        <taxon>Carex</taxon>
        <taxon>Carex subgen. Euthyceras</taxon>
    </lineage>
</organism>
<keyword evidence="3" id="KW-0479">Metal-binding</keyword>
<evidence type="ECO:0000313" key="12">
    <source>
        <dbReference type="Proteomes" id="UP000623129"/>
    </source>
</evidence>
<evidence type="ECO:0000256" key="5">
    <source>
        <dbReference type="ARBA" id="ARBA00022833"/>
    </source>
</evidence>
<dbReference type="CDD" id="cd19821">
    <property type="entry name" value="Bbox1_BBX-like"/>
    <property type="match status" value="1"/>
</dbReference>
<proteinExistence type="inferred from homology"/>
<keyword evidence="4 7" id="KW-0863">Zinc-finger</keyword>
<dbReference type="GO" id="GO:0009909">
    <property type="term" value="P:regulation of flower development"/>
    <property type="evidence" value="ECO:0007669"/>
    <property type="project" value="InterPro"/>
</dbReference>
<evidence type="ECO:0000256" key="2">
    <source>
        <dbReference type="ARBA" id="ARBA00010024"/>
    </source>
</evidence>
<dbReference type="SMART" id="SM00336">
    <property type="entry name" value="BBOX"/>
    <property type="match status" value="1"/>
</dbReference>
<evidence type="ECO:0000256" key="8">
    <source>
        <dbReference type="PROSITE-ProRule" id="PRU00357"/>
    </source>
</evidence>
<keyword evidence="6 8" id="KW-0539">Nucleus</keyword>
<dbReference type="PANTHER" id="PTHR31319">
    <property type="entry name" value="ZINC FINGER PROTEIN CONSTANS-LIKE 4"/>
    <property type="match status" value="1"/>
</dbReference>
<evidence type="ECO:0000256" key="3">
    <source>
        <dbReference type="ARBA" id="ARBA00022723"/>
    </source>
</evidence>
<keyword evidence="12" id="KW-1185">Reference proteome</keyword>
<evidence type="ECO:0000256" key="7">
    <source>
        <dbReference type="PROSITE-ProRule" id="PRU00024"/>
    </source>
</evidence>
<comment type="caution">
    <text evidence="11">The sequence shown here is derived from an EMBL/GenBank/DDBJ whole genome shotgun (WGS) entry which is preliminary data.</text>
</comment>
<dbReference type="InterPro" id="IPR049808">
    <property type="entry name" value="CONSTANS-like_Bbox1"/>
</dbReference>
<dbReference type="GO" id="GO:0003700">
    <property type="term" value="F:DNA-binding transcription factor activity"/>
    <property type="evidence" value="ECO:0007669"/>
    <property type="project" value="TreeGrafter"/>
</dbReference>
<dbReference type="OrthoDB" id="153872at2759"/>
<evidence type="ECO:0000259" key="10">
    <source>
        <dbReference type="PROSITE" id="PS51017"/>
    </source>
</evidence>
<dbReference type="PANTHER" id="PTHR31319:SF39">
    <property type="entry name" value="ZINC FINGER PROTEIN CONSTANS-LIKE 1"/>
    <property type="match status" value="1"/>
</dbReference>
<dbReference type="Proteomes" id="UP000623129">
    <property type="component" value="Unassembled WGS sequence"/>
</dbReference>
<feature type="domain" description="CCT" evidence="10">
    <location>
        <begin position="256"/>
        <end position="298"/>
    </location>
</feature>
<dbReference type="InterPro" id="IPR010402">
    <property type="entry name" value="CCT_domain"/>
</dbReference>
<evidence type="ECO:0000313" key="11">
    <source>
        <dbReference type="EMBL" id="KAF3325993.1"/>
    </source>
</evidence>
<dbReference type="GO" id="GO:2000028">
    <property type="term" value="P:regulation of photoperiodism, flowering"/>
    <property type="evidence" value="ECO:0007669"/>
    <property type="project" value="TreeGrafter"/>
</dbReference>
<comment type="subcellular location">
    <subcellularLocation>
        <location evidence="1 8">Nucleus</location>
    </subcellularLocation>
</comment>
<gene>
    <name evidence="11" type="ORF">FCM35_KLT09073</name>
</gene>
<name>A0A833VJV6_9POAL</name>
<evidence type="ECO:0000256" key="4">
    <source>
        <dbReference type="ARBA" id="ARBA00022771"/>
    </source>
</evidence>
<dbReference type="Pfam" id="PF00643">
    <property type="entry name" value="zf-B_box"/>
    <property type="match status" value="1"/>
</dbReference>
<evidence type="ECO:0000259" key="9">
    <source>
        <dbReference type="PROSITE" id="PS50119"/>
    </source>
</evidence>
<comment type="similarity">
    <text evidence="2">Belongs to the CONSTANS family.</text>
</comment>